<evidence type="ECO:0000259" key="2">
    <source>
        <dbReference type="SMART" id="SM00507"/>
    </source>
</evidence>
<evidence type="ECO:0000313" key="3">
    <source>
        <dbReference type="EMBL" id="VEG52923.1"/>
    </source>
</evidence>
<dbReference type="CDD" id="cd00085">
    <property type="entry name" value="HNHc"/>
    <property type="match status" value="1"/>
</dbReference>
<dbReference type="AlphaFoldDB" id="A0A3S4RKS7"/>
<name>A0A3S4RKS7_MYCAU</name>
<dbReference type="SMART" id="SM00507">
    <property type="entry name" value="HNHc"/>
    <property type="match status" value="1"/>
</dbReference>
<dbReference type="Proteomes" id="UP000279306">
    <property type="component" value="Chromosome"/>
</dbReference>
<evidence type="ECO:0000313" key="4">
    <source>
        <dbReference type="Proteomes" id="UP000279306"/>
    </source>
</evidence>
<dbReference type="EMBL" id="LR134356">
    <property type="protein sequence ID" value="VEG52923.1"/>
    <property type="molecule type" value="Genomic_DNA"/>
</dbReference>
<feature type="region of interest" description="Disordered" evidence="1">
    <location>
        <begin position="426"/>
        <end position="464"/>
    </location>
</feature>
<dbReference type="Pfam" id="PF02720">
    <property type="entry name" value="DUF222"/>
    <property type="match status" value="1"/>
</dbReference>
<gene>
    <name evidence="3" type="ORF">NCTC10437_01705</name>
</gene>
<dbReference type="InterPro" id="IPR003870">
    <property type="entry name" value="DUF222"/>
</dbReference>
<evidence type="ECO:0000256" key="1">
    <source>
        <dbReference type="SAM" id="MobiDB-lite"/>
    </source>
</evidence>
<organism evidence="3 4">
    <name type="scientific">Mycolicibacterium aurum</name>
    <name type="common">Mycobacterium aurum</name>
    <dbReference type="NCBI Taxonomy" id="1791"/>
    <lineage>
        <taxon>Bacteria</taxon>
        <taxon>Bacillati</taxon>
        <taxon>Actinomycetota</taxon>
        <taxon>Actinomycetes</taxon>
        <taxon>Mycobacteriales</taxon>
        <taxon>Mycobacteriaceae</taxon>
        <taxon>Mycolicibacterium</taxon>
    </lineage>
</organism>
<feature type="region of interest" description="Disordered" evidence="1">
    <location>
        <begin position="231"/>
        <end position="265"/>
    </location>
</feature>
<dbReference type="InterPro" id="IPR003615">
    <property type="entry name" value="HNH_nuc"/>
</dbReference>
<proteinExistence type="predicted"/>
<feature type="compositionally biased region" description="Basic and acidic residues" evidence="1">
    <location>
        <begin position="182"/>
        <end position="191"/>
    </location>
</feature>
<reference evidence="3 4" key="1">
    <citation type="submission" date="2018-12" db="EMBL/GenBank/DDBJ databases">
        <authorList>
            <consortium name="Pathogen Informatics"/>
        </authorList>
    </citation>
    <scope>NUCLEOTIDE SEQUENCE [LARGE SCALE GENOMIC DNA]</scope>
    <source>
        <strain evidence="3 4">NCTC10437</strain>
    </source>
</reference>
<feature type="compositionally biased region" description="Polar residues" evidence="1">
    <location>
        <begin position="249"/>
        <end position="259"/>
    </location>
</feature>
<protein>
    <submittedName>
        <fullName evidence="3">Conserved protein of uncharacterized function possible rep13e12 repeat protein</fullName>
    </submittedName>
</protein>
<accession>A0A3S4RKS7</accession>
<sequence>MDGVSEAVATIGEQLAVLSTACDELSHRDLISLLVQVSAVVRAVPALEHRALARLTAETEPCRLGEKTWPAVLTTALRITSAEAKRRIARAKVLGPRRSFTGEPLAPLWESTAAAQARGEVDVAHVEVIERFHTALPSWVDVDTRAAADAQLAELAAGLDPDNLDAAARRLVACIDQDGAAPEERERERAAKRGVRIGKQQPDGTASISGWMTPETVAIWEALLAKEAAPGHNMPADENSGDDAGTGPGQQSESSPEQNTCRDTRTAAQRNHDAFLAIGRRALESGDLGTHNGLPVTVIVSTTLQELEKGAGVAVTGGGSLLPMPDLIRMAAHAHHYLYIYDQHTGQSLYLARTKRLASAAQRIVLHARDRGCTRPGCTAPGYWCEAHHAVTDWTNGGHTNIDDMTLACPQDHRMLDTTQWRTRKNTKNETEWLPPPDLDNGQHRVNGYHHPERYLLPEDDDGP</sequence>
<feature type="region of interest" description="Disordered" evidence="1">
    <location>
        <begin position="179"/>
        <end position="210"/>
    </location>
</feature>
<dbReference type="OrthoDB" id="4774865at2"/>
<dbReference type="RefSeq" id="WP_048634276.1">
    <property type="nucleotide sequence ID" value="NZ_CVQQ01000018.1"/>
</dbReference>
<dbReference type="KEGG" id="mauu:NCTC10437_01705"/>
<dbReference type="STRING" id="1791.GCA_001049355_04437"/>
<keyword evidence="4" id="KW-1185">Reference proteome</keyword>
<feature type="domain" description="HNH nuclease" evidence="2">
    <location>
        <begin position="361"/>
        <end position="414"/>
    </location>
</feature>